<evidence type="ECO:0000313" key="3">
    <source>
        <dbReference type="EMBL" id="SDE28434.1"/>
    </source>
</evidence>
<dbReference type="Pfam" id="PF01145">
    <property type="entry name" value="Band_7"/>
    <property type="match status" value="1"/>
</dbReference>
<dbReference type="EMBL" id="FNAI01000005">
    <property type="protein sequence ID" value="SDE28434.1"/>
    <property type="molecule type" value="Genomic_DNA"/>
</dbReference>
<sequence>MDKLIVMSLWAVPVILLVVMYKFVLRVFFGMVIVPDNRIGLVVKKFTLSGKLRLPDGRIIATNGEAGMQAKALAPGLYWSMWPWQYSITMEPFTIIEQNKLGLVKAKDGASLDTGRVLGKPVDCDKFQDAIAFLDNNGQKGPQAAFLTPGSYRINTFLFDIIMVPITQIQENKVGIITTLDGEPLDKGEIAGYSVDGHKNYQDPIAFINAGGRKGLQEDVILAGTYYLNPWFVIVEQVDMIYIPIGYVGVVNSFVGPEGKDTSGDAFKHGNIVRIGQKGVWDEPLDPGKHPINIYTHAVEIVPTTNIVLNWADSRTEAHELDKNLCTITVRSSDGFTFNLDVSQIIHVPRNEAPKVIARFGKMKNLVSQVLEPTIANYFRNSAQKSDVIGFLANRIQRQSDARDHIGAVLTTYNVIGVDTLIGDIVPPAALMKTLTDRKLAEEEKMTYEIQRHAQIERKEFESARAGADMQPEVVKSTRQVEINTQMAASRVAASRGEAEAKTINAKADAEVRITIAKADAEAKTVNAKADANATEVNGAAEGAKIKAIGLAEAEVTKQKTDAMGTEQYAIVRVAEALASNGIRLVPEILVSGKDGGGNGMIDALIGSEMLKKLQKTNEAAE</sequence>
<dbReference type="OrthoDB" id="501008at2"/>
<proteinExistence type="predicted"/>
<protein>
    <submittedName>
        <fullName evidence="3">Uncharacterized membrane protein YqiK, contains Band7/PHB/SPFH domain</fullName>
    </submittedName>
</protein>
<keyword evidence="1" id="KW-0472">Membrane</keyword>
<evidence type="ECO:0000313" key="4">
    <source>
        <dbReference type="Proteomes" id="UP000199072"/>
    </source>
</evidence>
<dbReference type="InterPro" id="IPR001107">
    <property type="entry name" value="Band_7"/>
</dbReference>
<evidence type="ECO:0000256" key="1">
    <source>
        <dbReference type="SAM" id="Phobius"/>
    </source>
</evidence>
<feature type="transmembrane region" description="Helical" evidence="1">
    <location>
        <begin position="7"/>
        <end position="29"/>
    </location>
</feature>
<keyword evidence="4" id="KW-1185">Reference proteome</keyword>
<gene>
    <name evidence="3" type="ORF">SAMN05216464_10594</name>
</gene>
<reference evidence="3 4" key="1">
    <citation type="submission" date="2016-10" db="EMBL/GenBank/DDBJ databases">
        <authorList>
            <person name="de Groot N.N."/>
        </authorList>
    </citation>
    <scope>NUCLEOTIDE SEQUENCE [LARGE SCALE GENOMIC DNA]</scope>
    <source>
        <strain evidence="3 4">47C3B</strain>
    </source>
</reference>
<name>A0A1G7BMW1_9SPHI</name>
<keyword evidence="1" id="KW-0812">Transmembrane</keyword>
<evidence type="ECO:0000259" key="2">
    <source>
        <dbReference type="Pfam" id="PF01145"/>
    </source>
</evidence>
<dbReference type="AlphaFoldDB" id="A0A1G7BMW1"/>
<dbReference type="RefSeq" id="WP_091149689.1">
    <property type="nucleotide sequence ID" value="NZ_FNAI01000005.1"/>
</dbReference>
<dbReference type="STRING" id="1391627.SAMN05216464_10594"/>
<dbReference type="Proteomes" id="UP000199072">
    <property type="component" value="Unassembled WGS sequence"/>
</dbReference>
<keyword evidence="1" id="KW-1133">Transmembrane helix</keyword>
<feature type="domain" description="Band 7" evidence="2">
    <location>
        <begin position="263"/>
        <end position="455"/>
    </location>
</feature>
<accession>A0A1G7BMW1</accession>
<organism evidence="3 4">
    <name type="scientific">Mucilaginibacter pineti</name>
    <dbReference type="NCBI Taxonomy" id="1391627"/>
    <lineage>
        <taxon>Bacteria</taxon>
        <taxon>Pseudomonadati</taxon>
        <taxon>Bacteroidota</taxon>
        <taxon>Sphingobacteriia</taxon>
        <taxon>Sphingobacteriales</taxon>
        <taxon>Sphingobacteriaceae</taxon>
        <taxon>Mucilaginibacter</taxon>
    </lineage>
</organism>